<evidence type="ECO:0000313" key="2">
    <source>
        <dbReference type="Proteomes" id="UP001295444"/>
    </source>
</evidence>
<sequence length="117" mass="13001">MAPMSPSMESAADSLQESAQDEALAQIRQELAMILEHMLTKVDKGGLLEELRAAVREEISALRTDLTVVEVRVEALETEAQASHTQHRAARLAFTHKGNLLLTLHLKNCSRCQNIRI</sequence>
<organism evidence="1 2">
    <name type="scientific">Pelobates cultripes</name>
    <name type="common">Western spadefoot toad</name>
    <dbReference type="NCBI Taxonomy" id="61616"/>
    <lineage>
        <taxon>Eukaryota</taxon>
        <taxon>Metazoa</taxon>
        <taxon>Chordata</taxon>
        <taxon>Craniata</taxon>
        <taxon>Vertebrata</taxon>
        <taxon>Euteleostomi</taxon>
        <taxon>Amphibia</taxon>
        <taxon>Batrachia</taxon>
        <taxon>Anura</taxon>
        <taxon>Pelobatoidea</taxon>
        <taxon>Pelobatidae</taxon>
        <taxon>Pelobates</taxon>
    </lineage>
</organism>
<gene>
    <name evidence="1" type="ORF">PECUL_23A005066</name>
</gene>
<dbReference type="AlphaFoldDB" id="A0AAD1WT87"/>
<proteinExistence type="predicted"/>
<dbReference type="Proteomes" id="UP001295444">
    <property type="component" value="Chromosome 11"/>
</dbReference>
<name>A0AAD1WT87_PELCU</name>
<protein>
    <submittedName>
        <fullName evidence="1">Uncharacterized protein</fullName>
    </submittedName>
</protein>
<keyword evidence="2" id="KW-1185">Reference proteome</keyword>
<dbReference type="EMBL" id="OW240922">
    <property type="protein sequence ID" value="CAH2321327.1"/>
    <property type="molecule type" value="Genomic_DNA"/>
</dbReference>
<evidence type="ECO:0000313" key="1">
    <source>
        <dbReference type="EMBL" id="CAH2321327.1"/>
    </source>
</evidence>
<accession>A0AAD1WT87</accession>
<reference evidence="1" key="1">
    <citation type="submission" date="2022-03" db="EMBL/GenBank/DDBJ databases">
        <authorList>
            <person name="Alioto T."/>
            <person name="Alioto T."/>
            <person name="Gomez Garrido J."/>
        </authorList>
    </citation>
    <scope>NUCLEOTIDE SEQUENCE</scope>
</reference>